<dbReference type="Gene3D" id="3.30.160.150">
    <property type="entry name" value="Lipoprotein like domain"/>
    <property type="match status" value="1"/>
</dbReference>
<accession>A0A4Q9VKU8</accession>
<evidence type="ECO:0000313" key="2">
    <source>
        <dbReference type="Proteomes" id="UP000292781"/>
    </source>
</evidence>
<sequence>MSSPDRSGRRALARLLPCAALVLGLGACGADIRPLYGSLQGGATVEAIRHVDIGPGPDRIGQQIRNELVFAFYGGAGDVTTPATHRLELTVTSSANAIGVVRNQNLPSAYVEQISATFVLTEISSGHTVATGSAFANASYDYSQQRFADIRAHRDAENRAAGVIAGDIRNKISLYFANRR</sequence>
<dbReference type="AlphaFoldDB" id="A0A4Q9VKU8"/>
<dbReference type="PROSITE" id="PS51257">
    <property type="entry name" value="PROKAR_LIPOPROTEIN"/>
    <property type="match status" value="1"/>
</dbReference>
<dbReference type="GO" id="GO:0019867">
    <property type="term" value="C:outer membrane"/>
    <property type="evidence" value="ECO:0007669"/>
    <property type="project" value="InterPro"/>
</dbReference>
<dbReference type="RefSeq" id="WP_131310509.1">
    <property type="nucleotide sequence ID" value="NZ_SJFN01000024.1"/>
</dbReference>
<name>A0A4Q9VKU8_9HYPH</name>
<evidence type="ECO:0008006" key="3">
    <source>
        <dbReference type="Google" id="ProtNLM"/>
    </source>
</evidence>
<reference evidence="1 2" key="1">
    <citation type="submission" date="2019-02" db="EMBL/GenBank/DDBJ databases">
        <title>Siculibacillus lacustris gen. nov., sp. nov., a new rosette-forming bacterium isolated from a freshwater crater lake (Lake St. Ana, Romania).</title>
        <authorList>
            <person name="Felfoldi T."/>
            <person name="Marton Z."/>
            <person name="Szabo A."/>
            <person name="Mentes A."/>
            <person name="Boka K."/>
            <person name="Marialigeti K."/>
            <person name="Mathe I."/>
            <person name="Koncz M."/>
            <person name="Schumann P."/>
            <person name="Toth E."/>
        </authorList>
    </citation>
    <scope>NUCLEOTIDE SEQUENCE [LARGE SCALE GENOMIC DNA]</scope>
    <source>
        <strain evidence="1 2">SA-279</strain>
    </source>
</reference>
<dbReference type="OrthoDB" id="7678210at2"/>
<comment type="caution">
    <text evidence="1">The sequence shown here is derived from an EMBL/GenBank/DDBJ whole genome shotgun (WGS) entry which is preliminary data.</text>
</comment>
<dbReference type="EMBL" id="SJFN01000024">
    <property type="protein sequence ID" value="TBW35808.1"/>
    <property type="molecule type" value="Genomic_DNA"/>
</dbReference>
<organism evidence="1 2">
    <name type="scientific">Siculibacillus lacustris</name>
    <dbReference type="NCBI Taxonomy" id="1549641"/>
    <lineage>
        <taxon>Bacteria</taxon>
        <taxon>Pseudomonadati</taxon>
        <taxon>Pseudomonadota</taxon>
        <taxon>Alphaproteobacteria</taxon>
        <taxon>Hyphomicrobiales</taxon>
        <taxon>Ancalomicrobiaceae</taxon>
        <taxon>Siculibacillus</taxon>
    </lineage>
</organism>
<proteinExistence type="predicted"/>
<gene>
    <name evidence="1" type="ORF">EYW49_15555</name>
</gene>
<dbReference type="InterPro" id="IPR007485">
    <property type="entry name" value="LPS_assembly_LptE"/>
</dbReference>
<dbReference type="Pfam" id="PF04390">
    <property type="entry name" value="LptE"/>
    <property type="match status" value="1"/>
</dbReference>
<protein>
    <recommendedName>
        <fullName evidence="3">LPS-assembly lipoprotein</fullName>
    </recommendedName>
</protein>
<dbReference type="Proteomes" id="UP000292781">
    <property type="component" value="Unassembled WGS sequence"/>
</dbReference>
<evidence type="ECO:0000313" key="1">
    <source>
        <dbReference type="EMBL" id="TBW35808.1"/>
    </source>
</evidence>
<keyword evidence="2" id="KW-1185">Reference proteome</keyword>
<dbReference type="GO" id="GO:0043165">
    <property type="term" value="P:Gram-negative-bacterium-type cell outer membrane assembly"/>
    <property type="evidence" value="ECO:0007669"/>
    <property type="project" value="InterPro"/>
</dbReference>